<dbReference type="Proteomes" id="UP001216150">
    <property type="component" value="Unassembled WGS sequence"/>
</dbReference>
<sequence length="93" mass="10699">MPPIRTKSSQKPANQEGKILLALDNIKNNCIKSVYTAAKLYNIFYILRKNICANLYKLTGLEEDLITSPPTVGVNWISNFIEQYNEIQIYFSR</sequence>
<gene>
    <name evidence="1" type="ORF">N7450_005502</name>
</gene>
<dbReference type="AlphaFoldDB" id="A0AAD6DIM7"/>
<evidence type="ECO:0000313" key="2">
    <source>
        <dbReference type="Proteomes" id="UP001216150"/>
    </source>
</evidence>
<organism evidence="1 2">
    <name type="scientific">Penicillium hetheringtonii</name>
    <dbReference type="NCBI Taxonomy" id="911720"/>
    <lineage>
        <taxon>Eukaryota</taxon>
        <taxon>Fungi</taxon>
        <taxon>Dikarya</taxon>
        <taxon>Ascomycota</taxon>
        <taxon>Pezizomycotina</taxon>
        <taxon>Eurotiomycetes</taxon>
        <taxon>Eurotiomycetidae</taxon>
        <taxon>Eurotiales</taxon>
        <taxon>Aspergillaceae</taxon>
        <taxon>Penicillium</taxon>
    </lineage>
</organism>
<comment type="caution">
    <text evidence="1">The sequence shown here is derived from an EMBL/GenBank/DDBJ whole genome shotgun (WGS) entry which is preliminary data.</text>
</comment>
<name>A0AAD6DIM7_9EURO</name>
<proteinExistence type="predicted"/>
<dbReference type="EMBL" id="JAQJAC010000004">
    <property type="protein sequence ID" value="KAJ5585715.1"/>
    <property type="molecule type" value="Genomic_DNA"/>
</dbReference>
<keyword evidence="2" id="KW-1185">Reference proteome</keyword>
<reference evidence="1 2" key="1">
    <citation type="journal article" date="2023" name="IMA Fungus">
        <title>Comparative genomic study of the Penicillium genus elucidates a diverse pangenome and 15 lateral gene transfer events.</title>
        <authorList>
            <person name="Petersen C."/>
            <person name="Sorensen T."/>
            <person name="Nielsen M.R."/>
            <person name="Sondergaard T.E."/>
            <person name="Sorensen J.L."/>
            <person name="Fitzpatrick D.A."/>
            <person name="Frisvad J.C."/>
            <person name="Nielsen K.L."/>
        </authorList>
    </citation>
    <scope>NUCLEOTIDE SEQUENCE [LARGE SCALE GENOMIC DNA]</scope>
    <source>
        <strain evidence="1 2">IBT 29057</strain>
    </source>
</reference>
<accession>A0AAD6DIM7</accession>
<protein>
    <submittedName>
        <fullName evidence="1">Uncharacterized protein</fullName>
    </submittedName>
</protein>
<evidence type="ECO:0000313" key="1">
    <source>
        <dbReference type="EMBL" id="KAJ5585715.1"/>
    </source>
</evidence>